<dbReference type="Gene3D" id="3.30.40.10">
    <property type="entry name" value="Zinc/RING finger domain, C3HC4 (zinc finger)"/>
    <property type="match status" value="1"/>
</dbReference>
<name>F0Y5Q4_AURAN</name>
<protein>
    <recommendedName>
        <fullName evidence="6">RING-type domain-containing protein</fullName>
    </recommendedName>
</protein>
<feature type="region of interest" description="Disordered" evidence="5">
    <location>
        <begin position="80"/>
        <end position="155"/>
    </location>
</feature>
<evidence type="ECO:0000313" key="8">
    <source>
        <dbReference type="Proteomes" id="UP000002729"/>
    </source>
</evidence>
<keyword evidence="2 4" id="KW-0863">Zinc-finger</keyword>
<accession>F0Y5Q4</accession>
<dbReference type="KEGG" id="aaf:AURANDRAFT_63178"/>
<organism evidence="8">
    <name type="scientific">Aureococcus anophagefferens</name>
    <name type="common">Harmful bloom alga</name>
    <dbReference type="NCBI Taxonomy" id="44056"/>
    <lineage>
        <taxon>Eukaryota</taxon>
        <taxon>Sar</taxon>
        <taxon>Stramenopiles</taxon>
        <taxon>Ochrophyta</taxon>
        <taxon>Pelagophyceae</taxon>
        <taxon>Pelagomonadales</taxon>
        <taxon>Pelagomonadaceae</taxon>
        <taxon>Aureococcus</taxon>
    </lineage>
</organism>
<dbReference type="Pfam" id="PF13639">
    <property type="entry name" value="zf-RING_2"/>
    <property type="match status" value="1"/>
</dbReference>
<dbReference type="SUPFAM" id="SSF57850">
    <property type="entry name" value="RING/U-box"/>
    <property type="match status" value="1"/>
</dbReference>
<keyword evidence="1" id="KW-0479">Metal-binding</keyword>
<evidence type="ECO:0000256" key="4">
    <source>
        <dbReference type="PROSITE-ProRule" id="PRU00175"/>
    </source>
</evidence>
<dbReference type="OrthoDB" id="58057at2759"/>
<evidence type="ECO:0000256" key="5">
    <source>
        <dbReference type="SAM" id="MobiDB-lite"/>
    </source>
</evidence>
<evidence type="ECO:0000256" key="2">
    <source>
        <dbReference type="ARBA" id="ARBA00022771"/>
    </source>
</evidence>
<dbReference type="InParanoid" id="F0Y5Q4"/>
<dbReference type="SMART" id="SM01197">
    <property type="entry name" value="FANCL_C"/>
    <property type="match status" value="1"/>
</dbReference>
<dbReference type="SMART" id="SM00184">
    <property type="entry name" value="RING"/>
    <property type="match status" value="1"/>
</dbReference>
<dbReference type="GO" id="GO:0016567">
    <property type="term" value="P:protein ubiquitination"/>
    <property type="evidence" value="ECO:0007669"/>
    <property type="project" value="TreeGrafter"/>
</dbReference>
<feature type="domain" description="RING-type" evidence="6">
    <location>
        <begin position="211"/>
        <end position="253"/>
    </location>
</feature>
<dbReference type="RefSeq" id="XP_009035798.1">
    <property type="nucleotide sequence ID" value="XM_009037550.1"/>
</dbReference>
<dbReference type="GO" id="GO:0061630">
    <property type="term" value="F:ubiquitin protein ligase activity"/>
    <property type="evidence" value="ECO:0007669"/>
    <property type="project" value="TreeGrafter"/>
</dbReference>
<dbReference type="GeneID" id="20224218"/>
<dbReference type="eggNOG" id="KOG0800">
    <property type="taxonomic scope" value="Eukaryota"/>
</dbReference>
<dbReference type="PROSITE" id="PS50089">
    <property type="entry name" value="ZF_RING_2"/>
    <property type="match status" value="1"/>
</dbReference>
<proteinExistence type="predicted"/>
<feature type="compositionally biased region" description="Basic and acidic residues" evidence="5">
    <location>
        <begin position="96"/>
        <end position="105"/>
    </location>
</feature>
<reference evidence="7 8" key="1">
    <citation type="journal article" date="2011" name="Proc. Natl. Acad. Sci. U.S.A.">
        <title>Niche of harmful alga Aureococcus anophagefferens revealed through ecogenomics.</title>
        <authorList>
            <person name="Gobler C.J."/>
            <person name="Berry D.L."/>
            <person name="Dyhrman S.T."/>
            <person name="Wilhelm S.W."/>
            <person name="Salamov A."/>
            <person name="Lobanov A.V."/>
            <person name="Zhang Y."/>
            <person name="Collier J.L."/>
            <person name="Wurch L.L."/>
            <person name="Kustka A.B."/>
            <person name="Dill B.D."/>
            <person name="Shah M."/>
            <person name="VerBerkmoes N.C."/>
            <person name="Kuo A."/>
            <person name="Terry A."/>
            <person name="Pangilinan J."/>
            <person name="Lindquist E.A."/>
            <person name="Lucas S."/>
            <person name="Paulsen I.T."/>
            <person name="Hattenrath-Lehmann T.K."/>
            <person name="Talmage S.C."/>
            <person name="Walker E.A."/>
            <person name="Koch F."/>
            <person name="Burson A.M."/>
            <person name="Marcoval M.A."/>
            <person name="Tang Y.Z."/>
            <person name="Lecleir G.R."/>
            <person name="Coyne K.J."/>
            <person name="Berg G.M."/>
            <person name="Bertrand E.M."/>
            <person name="Saito M.A."/>
            <person name="Gladyshev V.N."/>
            <person name="Grigoriev I.V."/>
        </authorList>
    </citation>
    <scope>NUCLEOTIDE SEQUENCE [LARGE SCALE GENOMIC DNA]</scope>
    <source>
        <strain evidence="8">CCMP 1984</strain>
    </source>
</reference>
<evidence type="ECO:0000313" key="7">
    <source>
        <dbReference type="EMBL" id="EGB09760.1"/>
    </source>
</evidence>
<dbReference type="PANTHER" id="PTHR45969:SF69">
    <property type="entry name" value="FINGER DOMAIN PROTEIN, PUTATIVE (AFU_ORTHOLOGUE AFUA_3G12190)-RELATED"/>
    <property type="match status" value="1"/>
</dbReference>
<dbReference type="InterPro" id="IPR001841">
    <property type="entry name" value="Znf_RING"/>
</dbReference>
<keyword evidence="8" id="KW-1185">Reference proteome</keyword>
<evidence type="ECO:0000256" key="1">
    <source>
        <dbReference type="ARBA" id="ARBA00022723"/>
    </source>
</evidence>
<keyword evidence="3" id="KW-0862">Zinc</keyword>
<evidence type="ECO:0000259" key="6">
    <source>
        <dbReference type="PROSITE" id="PS50089"/>
    </source>
</evidence>
<gene>
    <name evidence="7" type="ORF">AURANDRAFT_63178</name>
</gene>
<dbReference type="CDD" id="cd16454">
    <property type="entry name" value="RING-H2_PA-TM-RING"/>
    <property type="match status" value="1"/>
</dbReference>
<dbReference type="InterPro" id="IPR013083">
    <property type="entry name" value="Znf_RING/FYVE/PHD"/>
</dbReference>
<sequence length="588" mass="63300">MASSETLLGVFPACDFEIARVVARAIAVATVSAGETEKGEQFLRLARRVFEEAAERGEPWMASPVGRAAERSVKHMLWRVGSAEPERAEGATQEPRSGREFDTPKPRRALQQSADTPPQKPRRALRYIENTPLERALRAGKQPARKPPPPRRAALPKEAVVPAAGFMTLEDAAAFSAAGRGTAVAFDVAARRELQGAHGGFEPRRGDDGDCSICLEKLADGDDVTTVLRCGHSFHAGCLDAWLRRKFSCPLCKSRARRRSRVSDALLASPRRPLVREALRDVRGGRGATWTLARDAHATTHCARVATGLSTQAVAAGPVLVAGPGLRRRALAAFGAAGRVLEDLDFECGRVVDTTAFAAPLRCSLVGSAPVQPGDRRSWVVEVVEPCPGRSYLAVGLGLDGTRRLESFAVVGRRDGACRRGSVLRQTAWLFRVGERPTLCRERGPASFSSSGAFKFAESREERSARPLAAGDQVRVFVDSSPGAELLRVQHLPRGVDAFSEAALAFPVLEVLLRASDPNFGYDGSSLLRPVVECRNGQQKVAGDDAPRAAARPFGGWLLRVAPTSSVPPQLFDPARAGARVLPFHDDD</sequence>
<dbReference type="AlphaFoldDB" id="F0Y5Q4"/>
<dbReference type="PANTHER" id="PTHR45969">
    <property type="entry name" value="RING ZINC FINGER PROTEIN-RELATED"/>
    <property type="match status" value="1"/>
</dbReference>
<dbReference type="Proteomes" id="UP000002729">
    <property type="component" value="Unassembled WGS sequence"/>
</dbReference>
<evidence type="ECO:0000256" key="3">
    <source>
        <dbReference type="ARBA" id="ARBA00022833"/>
    </source>
</evidence>
<dbReference type="GO" id="GO:0008270">
    <property type="term" value="F:zinc ion binding"/>
    <property type="evidence" value="ECO:0007669"/>
    <property type="project" value="UniProtKB-KW"/>
</dbReference>
<dbReference type="EMBL" id="GL833125">
    <property type="protein sequence ID" value="EGB09760.1"/>
    <property type="molecule type" value="Genomic_DNA"/>
</dbReference>